<protein>
    <recommendedName>
        <fullName evidence="3">Rrf2 family transcriptional regulator</fullName>
    </recommendedName>
</protein>
<dbReference type="PANTHER" id="PTHR33221:SF15">
    <property type="entry name" value="HTH-TYPE TRANSCRIPTIONAL REGULATOR YWGB-RELATED"/>
    <property type="match status" value="1"/>
</dbReference>
<keyword evidence="2" id="KW-1185">Reference proteome</keyword>
<reference evidence="1 2" key="1">
    <citation type="submission" date="2016-11" db="EMBL/GenBank/DDBJ databases">
        <title>Description of two novel members of the family Erysipelotrichaceae: Ileibacterium lipovorans gen. nov., sp. nov. and Dubosiella newyorkensis, gen. nov., sp. nov.</title>
        <authorList>
            <person name="Cox L.M."/>
            <person name="Sohn J."/>
            <person name="Tyrrell K.L."/>
            <person name="Citron D.M."/>
            <person name="Lawson P.A."/>
            <person name="Patel N.B."/>
            <person name="Iizumi T."/>
            <person name="Perez-Perez G.I."/>
            <person name="Goldstein E.J."/>
            <person name="Blaser M.J."/>
        </authorList>
    </citation>
    <scope>NUCLEOTIDE SEQUENCE [LARGE SCALE GENOMIC DNA]</scope>
    <source>
        <strain evidence="1 2">NYU-BL-A4</strain>
    </source>
</reference>
<dbReference type="PROSITE" id="PS51197">
    <property type="entry name" value="HTH_RRF2_2"/>
    <property type="match status" value="1"/>
</dbReference>
<dbReference type="STRING" id="1862672.BO225_03065"/>
<gene>
    <name evidence="1" type="ORF">BO225_03065</name>
</gene>
<evidence type="ECO:0008006" key="3">
    <source>
        <dbReference type="Google" id="ProtNLM"/>
    </source>
</evidence>
<dbReference type="EMBL" id="MPKA01000050">
    <property type="protein sequence ID" value="OLU47390.1"/>
    <property type="molecule type" value="Genomic_DNA"/>
</dbReference>
<organism evidence="1 2">
    <name type="scientific">Dubosiella newyorkensis</name>
    <dbReference type="NCBI Taxonomy" id="1862672"/>
    <lineage>
        <taxon>Bacteria</taxon>
        <taxon>Bacillati</taxon>
        <taxon>Bacillota</taxon>
        <taxon>Erysipelotrichia</taxon>
        <taxon>Erysipelotrichales</taxon>
        <taxon>Erysipelotrichaceae</taxon>
        <taxon>Dubosiella</taxon>
    </lineage>
</organism>
<dbReference type="GeneID" id="78274929"/>
<dbReference type="Pfam" id="PF02082">
    <property type="entry name" value="Rrf2"/>
    <property type="match status" value="1"/>
</dbReference>
<dbReference type="InterPro" id="IPR036390">
    <property type="entry name" value="WH_DNA-bd_sf"/>
</dbReference>
<comment type="caution">
    <text evidence="1">The sequence shown here is derived from an EMBL/GenBank/DDBJ whole genome shotgun (WGS) entry which is preliminary data.</text>
</comment>
<dbReference type="SUPFAM" id="SSF46785">
    <property type="entry name" value="Winged helix' DNA-binding domain"/>
    <property type="match status" value="1"/>
</dbReference>
<dbReference type="RefSeq" id="WP_076340821.1">
    <property type="nucleotide sequence ID" value="NZ_CAXHRD010000018.1"/>
</dbReference>
<accession>A0A1U7NPC5</accession>
<sequence length="139" mass="15691">MNRKVDYALRLLRALQDQELHTTSSLCALACIPKPFAHKILNSLHKANVVQNIPGARGGSRLIADLGLLSLYDLMQILDERESISPCLEPAYQCEWRACHESRCMVCEHLRSIQAQVDSIYRSKTIASLFEEVSPSHDK</sequence>
<dbReference type="PANTHER" id="PTHR33221">
    <property type="entry name" value="WINGED HELIX-TURN-HELIX TRANSCRIPTIONAL REGULATOR, RRF2 FAMILY"/>
    <property type="match status" value="1"/>
</dbReference>
<dbReference type="OrthoDB" id="9808360at2"/>
<dbReference type="GO" id="GO:0005829">
    <property type="term" value="C:cytosol"/>
    <property type="evidence" value="ECO:0007669"/>
    <property type="project" value="TreeGrafter"/>
</dbReference>
<proteinExistence type="predicted"/>
<dbReference type="InterPro" id="IPR036388">
    <property type="entry name" value="WH-like_DNA-bd_sf"/>
</dbReference>
<dbReference type="Gene3D" id="1.10.10.10">
    <property type="entry name" value="Winged helix-like DNA-binding domain superfamily/Winged helix DNA-binding domain"/>
    <property type="match status" value="1"/>
</dbReference>
<dbReference type="GO" id="GO:0003700">
    <property type="term" value="F:DNA-binding transcription factor activity"/>
    <property type="evidence" value="ECO:0007669"/>
    <property type="project" value="TreeGrafter"/>
</dbReference>
<dbReference type="Proteomes" id="UP000186705">
    <property type="component" value="Unassembled WGS sequence"/>
</dbReference>
<dbReference type="InterPro" id="IPR000944">
    <property type="entry name" value="Tscrpt_reg_Rrf2"/>
</dbReference>
<evidence type="ECO:0000313" key="1">
    <source>
        <dbReference type="EMBL" id="OLU47390.1"/>
    </source>
</evidence>
<dbReference type="AlphaFoldDB" id="A0A1U7NPC5"/>
<name>A0A1U7NPC5_9FIRM</name>
<evidence type="ECO:0000313" key="2">
    <source>
        <dbReference type="Proteomes" id="UP000186705"/>
    </source>
</evidence>